<comment type="caution">
    <text evidence="2">The sequence shown here is derived from an EMBL/GenBank/DDBJ whole genome shotgun (WGS) entry which is preliminary data.</text>
</comment>
<protein>
    <submittedName>
        <fullName evidence="2">Uncharacterized protein</fullName>
    </submittedName>
</protein>
<dbReference type="AlphaFoldDB" id="A0ABD3Q8F1"/>
<keyword evidence="1" id="KW-1133">Transmembrane helix</keyword>
<keyword evidence="1" id="KW-0472">Membrane</keyword>
<evidence type="ECO:0000256" key="1">
    <source>
        <dbReference type="SAM" id="Phobius"/>
    </source>
</evidence>
<sequence>MATKVGDEVELATVTEEDDAEELSLIGLSSPERCRLSRPLGSASRWDNALSPIKRYKAKIEGILYRGQTHISSSSLLGSSPDGSSSTTRHLVCLAIVFVVLLAGVFHLGRLEAKKEVGGGGIDAYDVGKAKSKSKVGAFTRGHLEATRVEANKVLTLLEEYYFGKDKAYDMLMKSWLDPWEFDEVHWPEKHERNAKLVDTLARALVTDEQKTFLVGAIGSSVMAGHDNCHYDSYQAQMERLWQPVWEAAGMNFVFQNAGEGGGCGDSFQNQGFCITQNVSPNVDIVHWSWTYFGEPSKEVEALVRWTQLLPKQPPVHQFNAGNIPGGESQLAKHYAKYCINCFYMRTAFENGGHDFESERNRAVDPFDRFGWGYVGDGYHNTTRYGERETDDVRKNSLGVVMRNWHPGPMGFQITSDAFTYVYTQALLIALDLIETDMNDGKDPRDTWSASKRQPLLKTDLPAPILCDPEYCVVDEPPKCLNFELPTFGKPGASVEDPGDELNPYKDHYQNWTVWHAPNDLWYMVDQDDISFFQHRPEKDICRHLDACGGISAQSVNDGMVVFRLPKMSVGLVIICGMSEGRSAAEMFINNTAIEISYNTVPVNPEEMDIYPWAGKCTRVMKRFPTSGRQSETPTGHAYLAVNVVADMEKPFLITQVITL</sequence>
<dbReference type="Proteomes" id="UP001530315">
    <property type="component" value="Unassembled WGS sequence"/>
</dbReference>
<gene>
    <name evidence="2" type="ORF">ACHAW5_005533</name>
</gene>
<evidence type="ECO:0000313" key="2">
    <source>
        <dbReference type="EMBL" id="KAL3796734.1"/>
    </source>
</evidence>
<reference evidence="2 3" key="1">
    <citation type="submission" date="2024-10" db="EMBL/GenBank/DDBJ databases">
        <title>Updated reference genomes for cyclostephanoid diatoms.</title>
        <authorList>
            <person name="Roberts W.R."/>
            <person name="Alverson A.J."/>
        </authorList>
    </citation>
    <scope>NUCLEOTIDE SEQUENCE [LARGE SCALE GENOMIC DNA]</scope>
    <source>
        <strain evidence="2 3">AJA276-08</strain>
    </source>
</reference>
<keyword evidence="3" id="KW-1185">Reference proteome</keyword>
<evidence type="ECO:0000313" key="3">
    <source>
        <dbReference type="Proteomes" id="UP001530315"/>
    </source>
</evidence>
<name>A0ABD3Q8F1_9STRA</name>
<proteinExistence type="predicted"/>
<accession>A0ABD3Q8F1</accession>
<feature type="transmembrane region" description="Helical" evidence="1">
    <location>
        <begin position="91"/>
        <end position="109"/>
    </location>
</feature>
<organism evidence="2 3">
    <name type="scientific">Stephanodiscus triporus</name>
    <dbReference type="NCBI Taxonomy" id="2934178"/>
    <lineage>
        <taxon>Eukaryota</taxon>
        <taxon>Sar</taxon>
        <taxon>Stramenopiles</taxon>
        <taxon>Ochrophyta</taxon>
        <taxon>Bacillariophyta</taxon>
        <taxon>Coscinodiscophyceae</taxon>
        <taxon>Thalassiosirophycidae</taxon>
        <taxon>Stephanodiscales</taxon>
        <taxon>Stephanodiscaceae</taxon>
        <taxon>Stephanodiscus</taxon>
    </lineage>
</organism>
<keyword evidence="1" id="KW-0812">Transmembrane</keyword>
<dbReference type="EMBL" id="JALLAZ020000376">
    <property type="protein sequence ID" value="KAL3796734.1"/>
    <property type="molecule type" value="Genomic_DNA"/>
</dbReference>